<dbReference type="EMBL" id="FNQJ01000002">
    <property type="protein sequence ID" value="SDZ82803.1"/>
    <property type="molecule type" value="Genomic_DNA"/>
</dbReference>
<evidence type="ECO:0000256" key="4">
    <source>
        <dbReference type="ARBA" id="ARBA00022825"/>
    </source>
</evidence>
<dbReference type="PANTHER" id="PTHR36175:SF1">
    <property type="entry name" value="CYANOPHYCINASE"/>
    <property type="match status" value="1"/>
</dbReference>
<keyword evidence="2" id="KW-0645">Protease</keyword>
<evidence type="ECO:0000256" key="5">
    <source>
        <dbReference type="SAM" id="SignalP"/>
    </source>
</evidence>
<dbReference type="Pfam" id="PF03575">
    <property type="entry name" value="Peptidase_S51"/>
    <property type="match status" value="1"/>
</dbReference>
<dbReference type="SUPFAM" id="SSF52317">
    <property type="entry name" value="Class I glutamine amidotransferase-like"/>
    <property type="match status" value="1"/>
</dbReference>
<dbReference type="GO" id="GO:0006508">
    <property type="term" value="P:proteolysis"/>
    <property type="evidence" value="ECO:0007669"/>
    <property type="project" value="UniProtKB-KW"/>
</dbReference>
<evidence type="ECO:0000313" key="6">
    <source>
        <dbReference type="EMBL" id="SDZ82803.1"/>
    </source>
</evidence>
<feature type="signal peptide" evidence="5">
    <location>
        <begin position="1"/>
        <end position="38"/>
    </location>
</feature>
<reference evidence="7" key="1">
    <citation type="submission" date="2016-10" db="EMBL/GenBank/DDBJ databases">
        <authorList>
            <person name="Varghese N."/>
            <person name="Submissions S."/>
        </authorList>
    </citation>
    <scope>NUCLEOTIDE SEQUENCE [LARGE SCALE GENOMIC DNA]</scope>
    <source>
        <strain evidence="7">DSM 25157</strain>
    </source>
</reference>
<dbReference type="InterPro" id="IPR029062">
    <property type="entry name" value="Class_I_gatase-like"/>
</dbReference>
<organism evidence="6 7">
    <name type="scientific">Acidovorax soli</name>
    <dbReference type="NCBI Taxonomy" id="592050"/>
    <lineage>
        <taxon>Bacteria</taxon>
        <taxon>Pseudomonadati</taxon>
        <taxon>Pseudomonadota</taxon>
        <taxon>Betaproteobacteria</taxon>
        <taxon>Burkholderiales</taxon>
        <taxon>Comamonadaceae</taxon>
        <taxon>Acidovorax</taxon>
    </lineage>
</organism>
<dbReference type="AlphaFoldDB" id="A0A1H3W6T0"/>
<protein>
    <submittedName>
        <fullName evidence="6">Peptidase family S51</fullName>
    </submittedName>
</protein>
<dbReference type="PANTHER" id="PTHR36175">
    <property type="entry name" value="CYANOPHYCINASE"/>
    <property type="match status" value="1"/>
</dbReference>
<evidence type="ECO:0000256" key="2">
    <source>
        <dbReference type="ARBA" id="ARBA00022670"/>
    </source>
</evidence>
<dbReference type="Gene3D" id="3.40.50.880">
    <property type="match status" value="1"/>
</dbReference>
<keyword evidence="7" id="KW-1185">Reference proteome</keyword>
<dbReference type="RefSeq" id="WP_139285322.1">
    <property type="nucleotide sequence ID" value="NZ_CAXIQL010000052.1"/>
</dbReference>
<dbReference type="GO" id="GO:0008236">
    <property type="term" value="F:serine-type peptidase activity"/>
    <property type="evidence" value="ECO:0007669"/>
    <property type="project" value="UniProtKB-KW"/>
</dbReference>
<dbReference type="Proteomes" id="UP000199002">
    <property type="component" value="Unassembled WGS sequence"/>
</dbReference>
<dbReference type="STRING" id="592050.SAMN05421875_102103"/>
<comment type="similarity">
    <text evidence="1">Belongs to the peptidase S51 family.</text>
</comment>
<accession>A0A1H3W6T0</accession>
<keyword evidence="3" id="KW-0378">Hydrolase</keyword>
<gene>
    <name evidence="6" type="ORF">SAMN05421875_102103</name>
</gene>
<keyword evidence="4" id="KW-0720">Serine protease</keyword>
<dbReference type="GeneID" id="34234120"/>
<dbReference type="CDD" id="cd03145">
    <property type="entry name" value="GAT1_cyanophycinase"/>
    <property type="match status" value="1"/>
</dbReference>
<name>A0A1H3W6T0_9BURK</name>
<dbReference type="InterPro" id="IPR005320">
    <property type="entry name" value="Peptidase_S51"/>
</dbReference>
<feature type="chain" id="PRO_5011793902" evidence="5">
    <location>
        <begin position="39"/>
        <end position="405"/>
    </location>
</feature>
<evidence type="ECO:0000256" key="3">
    <source>
        <dbReference type="ARBA" id="ARBA00022801"/>
    </source>
</evidence>
<sequence>MARFPLQKAASRRSASWCKLALTLLTLVFGASFGAAQAKPVKTAYEYYAEGNPDVVPTVSQSQPHPSYVLMGGGPDVDDAFRWMIQRAGVAPGTGGRLVVIRASGDDGYNPYIYYSGRKSAMDSVVRDGWVGGASLGLSSVETLVIPSTAAANDPFVNTVLARANAVWIAGGDQANYIRYWKGQALEATLNGLMQKNVPIGGTSAGLAVLGGFDFAALNGTVTSTQALSNPYNSYVTLDPNPLSTVGGFIAPPALANTITDSHLDSRDRMGRLVTFVSRLIGTYPGAGLQEFGCPGGVLGNNTARGIGIGVEAALLVQRNPDLTYSGSRVTNISTTTESAVYFINVTLGPTVCAAGKPLEVPTSSVVIRKLANSAASINLTDWSGFPIYQSVGVMNGTLLPANPY</sequence>
<evidence type="ECO:0000313" key="7">
    <source>
        <dbReference type="Proteomes" id="UP000199002"/>
    </source>
</evidence>
<evidence type="ECO:0000256" key="1">
    <source>
        <dbReference type="ARBA" id="ARBA00006534"/>
    </source>
</evidence>
<keyword evidence="5" id="KW-0732">Signal</keyword>
<proteinExistence type="inferred from homology"/>